<protein>
    <submittedName>
        <fullName evidence="2">DUF6446 family protein</fullName>
    </submittedName>
</protein>
<feature type="transmembrane region" description="Helical" evidence="1">
    <location>
        <begin position="6"/>
        <end position="24"/>
    </location>
</feature>
<accession>A0ABV5JEX4</accession>
<sequence length="174" mass="18961">MTGKILAGLIVVTALIAGVALYYLQVYAYYDDVEVTENPVQLTSLVTGSPESIVANDFQGIDADSSPLRYRACFTTIHSHAMLSETYVPYDDAVPLTAPNWFDCYDAIEIGEALEAGSALAYMGKADIIYGFDRVVAIMEDGRGFVWHQLNECGAKLFDGQPLPEGCPPPPERN</sequence>
<evidence type="ECO:0000256" key="1">
    <source>
        <dbReference type="SAM" id="Phobius"/>
    </source>
</evidence>
<proteinExistence type="predicted"/>
<evidence type="ECO:0000313" key="3">
    <source>
        <dbReference type="Proteomes" id="UP001589683"/>
    </source>
</evidence>
<name>A0ABV5JEX4_9RHOB</name>
<dbReference type="Pfam" id="PF20044">
    <property type="entry name" value="DUF6446"/>
    <property type="match status" value="1"/>
</dbReference>
<keyword evidence="1" id="KW-0812">Transmembrane</keyword>
<keyword evidence="3" id="KW-1185">Reference proteome</keyword>
<dbReference type="RefSeq" id="WP_213891213.1">
    <property type="nucleotide sequence ID" value="NZ_JAGFNU010000021.1"/>
</dbReference>
<reference evidence="2 3" key="1">
    <citation type="submission" date="2024-09" db="EMBL/GenBank/DDBJ databases">
        <authorList>
            <person name="Sun Q."/>
            <person name="Mori K."/>
        </authorList>
    </citation>
    <scope>NUCLEOTIDE SEQUENCE [LARGE SCALE GENOMIC DNA]</scope>
    <source>
        <strain evidence="2 3">CECT 8726</strain>
    </source>
</reference>
<dbReference type="EMBL" id="JBHMEA010000011">
    <property type="protein sequence ID" value="MFB9231057.1"/>
    <property type="molecule type" value="Genomic_DNA"/>
</dbReference>
<dbReference type="InterPro" id="IPR045616">
    <property type="entry name" value="DUF6446"/>
</dbReference>
<dbReference type="Proteomes" id="UP001589683">
    <property type="component" value="Unassembled WGS sequence"/>
</dbReference>
<comment type="caution">
    <text evidence="2">The sequence shown here is derived from an EMBL/GenBank/DDBJ whole genome shotgun (WGS) entry which is preliminary data.</text>
</comment>
<keyword evidence="1" id="KW-0472">Membrane</keyword>
<organism evidence="2 3">
    <name type="scientific">Pseudohalocynthiibacter aestuariivivens</name>
    <dbReference type="NCBI Taxonomy" id="1591409"/>
    <lineage>
        <taxon>Bacteria</taxon>
        <taxon>Pseudomonadati</taxon>
        <taxon>Pseudomonadota</taxon>
        <taxon>Alphaproteobacteria</taxon>
        <taxon>Rhodobacterales</taxon>
        <taxon>Paracoccaceae</taxon>
        <taxon>Pseudohalocynthiibacter</taxon>
    </lineage>
</organism>
<keyword evidence="1" id="KW-1133">Transmembrane helix</keyword>
<gene>
    <name evidence="2" type="ORF">ACFFUT_04550</name>
</gene>
<evidence type="ECO:0000313" key="2">
    <source>
        <dbReference type="EMBL" id="MFB9231057.1"/>
    </source>
</evidence>